<dbReference type="STRING" id="69771.A0A1V6NVE2"/>
<dbReference type="Gene3D" id="1.20.1250.20">
    <property type="entry name" value="MFS general substrate transporter like domains"/>
    <property type="match status" value="1"/>
</dbReference>
<keyword evidence="3 7" id="KW-0813">Transport</keyword>
<dbReference type="OMA" id="CLIYASQ"/>
<protein>
    <recommendedName>
        <fullName evidence="9">Major facilitator superfamily (MFS) profile domain-containing protein</fullName>
    </recommendedName>
</protein>
<dbReference type="Pfam" id="PF00083">
    <property type="entry name" value="Sugar_tr"/>
    <property type="match status" value="1"/>
</dbReference>
<accession>A0A1V6NVE2</accession>
<feature type="transmembrane region" description="Helical" evidence="8">
    <location>
        <begin position="177"/>
        <end position="200"/>
    </location>
</feature>
<dbReference type="InterPro" id="IPR003663">
    <property type="entry name" value="Sugar/inositol_transpt"/>
</dbReference>
<dbReference type="NCBIfam" id="TIGR00879">
    <property type="entry name" value="SP"/>
    <property type="match status" value="1"/>
</dbReference>
<evidence type="ECO:0000256" key="8">
    <source>
        <dbReference type="SAM" id="Phobius"/>
    </source>
</evidence>
<feature type="transmembrane region" description="Helical" evidence="8">
    <location>
        <begin position="12"/>
        <end position="31"/>
    </location>
</feature>
<evidence type="ECO:0000256" key="3">
    <source>
        <dbReference type="ARBA" id="ARBA00022448"/>
    </source>
</evidence>
<dbReference type="GO" id="GO:0005351">
    <property type="term" value="F:carbohydrate:proton symporter activity"/>
    <property type="evidence" value="ECO:0007669"/>
    <property type="project" value="TreeGrafter"/>
</dbReference>
<comment type="caution">
    <text evidence="10">The sequence shown here is derived from an EMBL/GenBank/DDBJ whole genome shotgun (WGS) entry which is preliminary data.</text>
</comment>
<name>A0A1V6NVE2_PENDC</name>
<feature type="transmembrane region" description="Helical" evidence="8">
    <location>
        <begin position="364"/>
        <end position="385"/>
    </location>
</feature>
<gene>
    <name evidence="10" type="ORF">PENDEC_c034G05075</name>
</gene>
<dbReference type="InterPro" id="IPR005829">
    <property type="entry name" value="Sugar_transporter_CS"/>
</dbReference>
<dbReference type="GO" id="GO:0016020">
    <property type="term" value="C:membrane"/>
    <property type="evidence" value="ECO:0007669"/>
    <property type="project" value="UniProtKB-SubCell"/>
</dbReference>
<dbReference type="SUPFAM" id="SSF103473">
    <property type="entry name" value="MFS general substrate transporter"/>
    <property type="match status" value="1"/>
</dbReference>
<organism evidence="10 11">
    <name type="scientific">Penicillium decumbens</name>
    <dbReference type="NCBI Taxonomy" id="69771"/>
    <lineage>
        <taxon>Eukaryota</taxon>
        <taxon>Fungi</taxon>
        <taxon>Dikarya</taxon>
        <taxon>Ascomycota</taxon>
        <taxon>Pezizomycotina</taxon>
        <taxon>Eurotiomycetes</taxon>
        <taxon>Eurotiomycetidae</taxon>
        <taxon>Eurotiales</taxon>
        <taxon>Aspergillaceae</taxon>
        <taxon>Penicillium</taxon>
    </lineage>
</organism>
<dbReference type="OrthoDB" id="6612291at2759"/>
<evidence type="ECO:0000256" key="1">
    <source>
        <dbReference type="ARBA" id="ARBA00004141"/>
    </source>
</evidence>
<keyword evidence="6 8" id="KW-0472">Membrane</keyword>
<feature type="transmembrane region" description="Helical" evidence="8">
    <location>
        <begin position="302"/>
        <end position="325"/>
    </location>
</feature>
<reference evidence="11" key="1">
    <citation type="journal article" date="2017" name="Nat. Microbiol.">
        <title>Global analysis of biosynthetic gene clusters reveals vast potential of secondary metabolite production in Penicillium species.</title>
        <authorList>
            <person name="Nielsen J.C."/>
            <person name="Grijseels S."/>
            <person name="Prigent S."/>
            <person name="Ji B."/>
            <person name="Dainat J."/>
            <person name="Nielsen K.F."/>
            <person name="Frisvad J.C."/>
            <person name="Workman M."/>
            <person name="Nielsen J."/>
        </authorList>
    </citation>
    <scope>NUCLEOTIDE SEQUENCE [LARGE SCALE GENOMIC DNA]</scope>
    <source>
        <strain evidence="11">IBT 11843</strain>
    </source>
</reference>
<dbReference type="InterPro" id="IPR005828">
    <property type="entry name" value="MFS_sugar_transport-like"/>
</dbReference>
<evidence type="ECO:0000256" key="2">
    <source>
        <dbReference type="ARBA" id="ARBA00010992"/>
    </source>
</evidence>
<keyword evidence="4 8" id="KW-0812">Transmembrane</keyword>
<evidence type="ECO:0000313" key="11">
    <source>
        <dbReference type="Proteomes" id="UP000191522"/>
    </source>
</evidence>
<evidence type="ECO:0000313" key="10">
    <source>
        <dbReference type="EMBL" id="OQD68557.1"/>
    </source>
</evidence>
<proteinExistence type="inferred from homology"/>
<feature type="transmembrane region" description="Helical" evidence="8">
    <location>
        <begin position="331"/>
        <end position="352"/>
    </location>
</feature>
<evidence type="ECO:0000256" key="7">
    <source>
        <dbReference type="RuleBase" id="RU003346"/>
    </source>
</evidence>
<feature type="transmembrane region" description="Helical" evidence="8">
    <location>
        <begin position="151"/>
        <end position="171"/>
    </location>
</feature>
<dbReference type="PROSITE" id="PS50850">
    <property type="entry name" value="MFS"/>
    <property type="match status" value="1"/>
</dbReference>
<evidence type="ECO:0000256" key="4">
    <source>
        <dbReference type="ARBA" id="ARBA00022692"/>
    </source>
</evidence>
<dbReference type="Proteomes" id="UP000191522">
    <property type="component" value="Unassembled WGS sequence"/>
</dbReference>
<evidence type="ECO:0000256" key="5">
    <source>
        <dbReference type="ARBA" id="ARBA00022989"/>
    </source>
</evidence>
<feature type="transmembrane region" description="Helical" evidence="8">
    <location>
        <begin position="93"/>
        <end position="117"/>
    </location>
</feature>
<keyword evidence="11" id="KW-1185">Reference proteome</keyword>
<evidence type="ECO:0000259" key="9">
    <source>
        <dbReference type="PROSITE" id="PS50850"/>
    </source>
</evidence>
<dbReference type="FunFam" id="1.20.1250.20:FF:000078">
    <property type="entry name" value="MFS maltose transporter, putative"/>
    <property type="match status" value="1"/>
</dbReference>
<feature type="transmembrane region" description="Helical" evidence="8">
    <location>
        <begin position="432"/>
        <end position="450"/>
    </location>
</feature>
<comment type="similarity">
    <text evidence="2 7">Belongs to the major facilitator superfamily. Sugar transporter (TC 2.A.1.1) family.</text>
</comment>
<feature type="transmembrane region" description="Helical" evidence="8">
    <location>
        <begin position="62"/>
        <end position="81"/>
    </location>
</feature>
<comment type="subcellular location">
    <subcellularLocation>
        <location evidence="1">Membrane</location>
        <topology evidence="1">Multi-pass membrane protein</topology>
    </subcellularLocation>
</comment>
<dbReference type="InterPro" id="IPR050360">
    <property type="entry name" value="MFS_Sugar_Transporters"/>
</dbReference>
<keyword evidence="5 8" id="KW-1133">Transmembrane helix</keyword>
<dbReference type="AlphaFoldDB" id="A0A1V6NVE2"/>
<evidence type="ECO:0000256" key="6">
    <source>
        <dbReference type="ARBA" id="ARBA00023136"/>
    </source>
</evidence>
<sequence>MWDAAKKHPTACFWAFIMCFTIVMESFDMFLNGNFVALPAFQERYGVPVDQGYAIPTRWQSALFQSGQCGAFVGVFLAGPITNRIGYRWTTILALMLMKATIFISFFADSLTVLVVGQALEGVPWGFFIANSPAYASEIVPLALRGACTATLQMSWSIGSIIVAGATYGYTNKPGPWAWRVPLALQWIFPTPLLILIFFAPESPWWLIRRGRKTEAIRSIKRLGTKSEDEAQKALAMMERTVEIEAQMGGTPTLLDLLKGTDLRRTIITCLIYASQNFAGNLIANQATFFFEQAGMSSDKAFMLNLINSCLQFVANACSWFLTAWFGRRTIFLWGAATNVTLLFILGIVASLHQTTATNYTQAILGIIISFVFAGSLGPVAYTIISETSSVRLRALSTGVGRAAYYVAEIPMIYLSSRMLNQTGWNLAGKCGYVWGGTACVCWVMAYFFLPELKHRSYRETDILFNRKVAARKFKRTVIDVRDNE</sequence>
<feature type="domain" description="Major facilitator superfamily (MFS) profile" evidence="9">
    <location>
        <begin position="14"/>
        <end position="454"/>
    </location>
</feature>
<dbReference type="InterPro" id="IPR020846">
    <property type="entry name" value="MFS_dom"/>
</dbReference>
<dbReference type="PANTHER" id="PTHR48022">
    <property type="entry name" value="PLASTIDIC GLUCOSE TRANSPORTER 4"/>
    <property type="match status" value="1"/>
</dbReference>
<dbReference type="PANTHER" id="PTHR48022:SF57">
    <property type="entry name" value="MALTOSE TRANSPORTER, PUTATIVE (AFU_ORTHOLOGUE AFUA_4G00150)-RELATED"/>
    <property type="match status" value="1"/>
</dbReference>
<dbReference type="EMBL" id="MDYL01000034">
    <property type="protein sequence ID" value="OQD68557.1"/>
    <property type="molecule type" value="Genomic_DNA"/>
</dbReference>
<dbReference type="PROSITE" id="PS00217">
    <property type="entry name" value="SUGAR_TRANSPORT_2"/>
    <property type="match status" value="1"/>
</dbReference>
<dbReference type="InterPro" id="IPR036259">
    <property type="entry name" value="MFS_trans_sf"/>
</dbReference>
<feature type="transmembrane region" description="Helical" evidence="8">
    <location>
        <begin position="123"/>
        <end position="144"/>
    </location>
</feature>